<reference evidence="1" key="1">
    <citation type="journal article" date="2008" name="Nature">
        <title>The amphioxus genome and the evolution of the chordate karyotype.</title>
        <authorList>
            <consortium name="US DOE Joint Genome Institute (JGI-PGF)"/>
            <person name="Putnam N.H."/>
            <person name="Butts T."/>
            <person name="Ferrier D.E.K."/>
            <person name="Furlong R.F."/>
            <person name="Hellsten U."/>
            <person name="Kawashima T."/>
            <person name="Robinson-Rechavi M."/>
            <person name="Shoguchi E."/>
            <person name="Terry A."/>
            <person name="Yu J.-K."/>
            <person name="Benito-Gutierrez E.L."/>
            <person name="Dubchak I."/>
            <person name="Garcia-Fernandez J."/>
            <person name="Gibson-Brown J.J."/>
            <person name="Grigoriev I.V."/>
            <person name="Horton A.C."/>
            <person name="de Jong P.J."/>
            <person name="Jurka J."/>
            <person name="Kapitonov V.V."/>
            <person name="Kohara Y."/>
            <person name="Kuroki Y."/>
            <person name="Lindquist E."/>
            <person name="Lucas S."/>
            <person name="Osoegawa K."/>
            <person name="Pennacchio L.A."/>
            <person name="Salamov A.A."/>
            <person name="Satou Y."/>
            <person name="Sauka-Spengler T."/>
            <person name="Schmutz J."/>
            <person name="Shin-I T."/>
            <person name="Toyoda A."/>
            <person name="Bronner-Fraser M."/>
            <person name="Fujiyama A."/>
            <person name="Holland L.Z."/>
            <person name="Holland P.W.H."/>
            <person name="Satoh N."/>
            <person name="Rokhsar D.S."/>
        </authorList>
    </citation>
    <scope>NUCLEOTIDE SEQUENCE [LARGE SCALE GENOMIC DNA]</scope>
    <source>
        <strain evidence="1">S238N-H82</strain>
        <tissue evidence="1">Testes</tissue>
    </source>
</reference>
<proteinExistence type="predicted"/>
<dbReference type="InParanoid" id="C3YWI3"/>
<organism>
    <name type="scientific">Branchiostoma floridae</name>
    <name type="common">Florida lancelet</name>
    <name type="synonym">Amphioxus</name>
    <dbReference type="NCBI Taxonomy" id="7739"/>
    <lineage>
        <taxon>Eukaryota</taxon>
        <taxon>Metazoa</taxon>
        <taxon>Chordata</taxon>
        <taxon>Cephalochordata</taxon>
        <taxon>Leptocardii</taxon>
        <taxon>Amphioxiformes</taxon>
        <taxon>Branchiostomatidae</taxon>
        <taxon>Branchiostoma</taxon>
    </lineage>
</organism>
<protein>
    <submittedName>
        <fullName evidence="1">Uncharacterized protein</fullName>
    </submittedName>
</protein>
<sequence>MVWLLLCRSLDPFFVLERSARTQAENLPKFLLVLLIVCVVAWESVGSTRTLRRIYTRRRPTIAPLASCPEPFTAPGTIKYNCNPPYVHGEACWWRCPPRSLPSLVRQLSPLPHHALKWESHQPYRVGQILKIHHKHGVTR</sequence>
<name>C3YWI3_BRAFL</name>
<gene>
    <name evidence="1" type="ORF">BRAFLDRAFT_64433</name>
</gene>
<evidence type="ECO:0000313" key="1">
    <source>
        <dbReference type="EMBL" id="EEN55227.1"/>
    </source>
</evidence>
<dbReference type="EMBL" id="GG666561">
    <property type="protein sequence ID" value="EEN55227.1"/>
    <property type="molecule type" value="Genomic_DNA"/>
</dbReference>
<accession>C3YWI3</accession>
<dbReference type="AlphaFoldDB" id="C3YWI3"/>